<sequence>MVVKGVASASTTTTRALPLCPLVGWNHGSTFLLTKTIALLARFPLLRGFFFQVSLVPKTFALSPSFAFFLCLTCPALFLISAIALTLELLNSTGALPRSIYTPSAVSLGGCQVGTSGASSLSVSCPSTFLQRGVHGCAPPSILFSLALPTLPLKFLRANNSLLHRMANRGIMTGLPHAHRSCCSRRCDL</sequence>
<dbReference type="EMBL" id="RCMI01000215">
    <property type="protein sequence ID" value="KAG2925191.1"/>
    <property type="molecule type" value="Genomic_DNA"/>
</dbReference>
<evidence type="ECO:0000313" key="3">
    <source>
        <dbReference type="EMBL" id="KAG2942685.1"/>
    </source>
</evidence>
<comment type="caution">
    <text evidence="2">The sequence shown here is derived from an EMBL/GenBank/DDBJ whole genome shotgun (WGS) entry which is preliminary data.</text>
</comment>
<dbReference type="EMBL" id="RCMV01000206">
    <property type="protein sequence ID" value="KAG3221791.1"/>
    <property type="molecule type" value="Genomic_DNA"/>
</dbReference>
<accession>A0A8T1CI44</accession>
<dbReference type="Proteomes" id="UP000736787">
    <property type="component" value="Unassembled WGS sequence"/>
</dbReference>
<feature type="transmembrane region" description="Helical" evidence="1">
    <location>
        <begin position="66"/>
        <end position="90"/>
    </location>
</feature>
<dbReference type="AlphaFoldDB" id="A0A8T1CI44"/>
<keyword evidence="1" id="KW-0812">Transmembrane</keyword>
<gene>
    <name evidence="2" type="ORF">PC115_g8347</name>
    <name evidence="3" type="ORF">PC117_g9690</name>
    <name evidence="4" type="ORF">PC129_g7508</name>
</gene>
<name>A0A8T1CI44_9STRA</name>
<dbReference type="Proteomes" id="UP000760860">
    <property type="component" value="Unassembled WGS sequence"/>
</dbReference>
<evidence type="ECO:0000256" key="1">
    <source>
        <dbReference type="SAM" id="Phobius"/>
    </source>
</evidence>
<evidence type="ECO:0000313" key="5">
    <source>
        <dbReference type="Proteomes" id="UP000774804"/>
    </source>
</evidence>
<evidence type="ECO:0000313" key="2">
    <source>
        <dbReference type="EMBL" id="KAG2925191.1"/>
    </source>
</evidence>
<organism evidence="2 5">
    <name type="scientific">Phytophthora cactorum</name>
    <dbReference type="NCBI Taxonomy" id="29920"/>
    <lineage>
        <taxon>Eukaryota</taxon>
        <taxon>Sar</taxon>
        <taxon>Stramenopiles</taxon>
        <taxon>Oomycota</taxon>
        <taxon>Peronosporomycetes</taxon>
        <taxon>Peronosporales</taxon>
        <taxon>Peronosporaceae</taxon>
        <taxon>Phytophthora</taxon>
    </lineage>
</organism>
<protein>
    <submittedName>
        <fullName evidence="2">Uncharacterized protein</fullName>
    </submittedName>
</protein>
<evidence type="ECO:0000313" key="4">
    <source>
        <dbReference type="EMBL" id="KAG3221791.1"/>
    </source>
</evidence>
<proteinExistence type="predicted"/>
<dbReference type="EMBL" id="RCMK01000225">
    <property type="protein sequence ID" value="KAG2942685.1"/>
    <property type="molecule type" value="Genomic_DNA"/>
</dbReference>
<keyword evidence="1" id="KW-0472">Membrane</keyword>
<dbReference type="VEuPathDB" id="FungiDB:PC110_g23167"/>
<reference evidence="2" key="1">
    <citation type="submission" date="2018-10" db="EMBL/GenBank/DDBJ databases">
        <title>Effector identification in a new, highly contiguous assembly of the strawberry crown rot pathogen Phytophthora cactorum.</title>
        <authorList>
            <person name="Armitage A.D."/>
            <person name="Nellist C.F."/>
            <person name="Bates H."/>
            <person name="Vickerstaff R.J."/>
            <person name="Harrison R.J."/>
        </authorList>
    </citation>
    <scope>NUCLEOTIDE SEQUENCE</scope>
    <source>
        <strain evidence="2">4032</strain>
        <strain evidence="3">4040</strain>
        <strain evidence="4">P421</strain>
    </source>
</reference>
<dbReference type="Proteomes" id="UP000774804">
    <property type="component" value="Unassembled WGS sequence"/>
</dbReference>
<keyword evidence="1" id="KW-1133">Transmembrane helix</keyword>